<protein>
    <submittedName>
        <fullName evidence="1">Uncharacterized protein</fullName>
    </submittedName>
</protein>
<dbReference type="EMBL" id="JAOYFB010000004">
    <property type="protein sequence ID" value="KAK4015029.1"/>
    <property type="molecule type" value="Genomic_DNA"/>
</dbReference>
<sequence>MSTVGTKRGSAPVAASSPASPLAAWMMSSNAATFGRDRGPRCPKPIAAQWMMPGLIAATASKPSPSRSAASTRILWKRTSAMPISRSRAAFVSGAAARTGRMGVARDVALESFDLDHLGAKVGEDLSQR</sequence>
<accession>A0ABQ9ZQ25</accession>
<reference evidence="1 2" key="1">
    <citation type="journal article" date="2023" name="Nucleic Acids Res.">
        <title>The hologenome of Daphnia magna reveals possible DNA methylation and microbiome-mediated evolution of the host genome.</title>
        <authorList>
            <person name="Chaturvedi A."/>
            <person name="Li X."/>
            <person name="Dhandapani V."/>
            <person name="Marshall H."/>
            <person name="Kissane S."/>
            <person name="Cuenca-Cambronero M."/>
            <person name="Asole G."/>
            <person name="Calvet F."/>
            <person name="Ruiz-Romero M."/>
            <person name="Marangio P."/>
            <person name="Guigo R."/>
            <person name="Rago D."/>
            <person name="Mirbahai L."/>
            <person name="Eastwood N."/>
            <person name="Colbourne J.K."/>
            <person name="Zhou J."/>
            <person name="Mallon E."/>
            <person name="Orsini L."/>
        </authorList>
    </citation>
    <scope>NUCLEOTIDE SEQUENCE [LARGE SCALE GENOMIC DNA]</scope>
    <source>
        <strain evidence="1">LRV0_1</strain>
    </source>
</reference>
<proteinExistence type="predicted"/>
<name>A0ABQ9ZQ25_9CRUS</name>
<evidence type="ECO:0000313" key="2">
    <source>
        <dbReference type="Proteomes" id="UP001234178"/>
    </source>
</evidence>
<comment type="caution">
    <text evidence="1">The sequence shown here is derived from an EMBL/GenBank/DDBJ whole genome shotgun (WGS) entry which is preliminary data.</text>
</comment>
<organism evidence="1 2">
    <name type="scientific">Daphnia magna</name>
    <dbReference type="NCBI Taxonomy" id="35525"/>
    <lineage>
        <taxon>Eukaryota</taxon>
        <taxon>Metazoa</taxon>
        <taxon>Ecdysozoa</taxon>
        <taxon>Arthropoda</taxon>
        <taxon>Crustacea</taxon>
        <taxon>Branchiopoda</taxon>
        <taxon>Diplostraca</taxon>
        <taxon>Cladocera</taxon>
        <taxon>Anomopoda</taxon>
        <taxon>Daphniidae</taxon>
        <taxon>Daphnia</taxon>
    </lineage>
</organism>
<gene>
    <name evidence="1" type="ORF">OUZ56_027544</name>
</gene>
<dbReference type="Proteomes" id="UP001234178">
    <property type="component" value="Unassembled WGS sequence"/>
</dbReference>
<evidence type="ECO:0000313" key="1">
    <source>
        <dbReference type="EMBL" id="KAK4015029.1"/>
    </source>
</evidence>
<keyword evidence="2" id="KW-1185">Reference proteome</keyword>